<dbReference type="Proteomes" id="UP001244207">
    <property type="component" value="Unassembled WGS sequence"/>
</dbReference>
<dbReference type="RefSeq" id="XP_060364572.1">
    <property type="nucleotide sequence ID" value="XM_060508347.1"/>
</dbReference>
<dbReference type="InterPro" id="IPR036770">
    <property type="entry name" value="Ankyrin_rpt-contain_sf"/>
</dbReference>
<evidence type="ECO:0000313" key="2">
    <source>
        <dbReference type="Proteomes" id="UP001244207"/>
    </source>
</evidence>
<gene>
    <name evidence="1" type="ORF">BDZ83DRAFT_622929</name>
</gene>
<dbReference type="GeneID" id="85392246"/>
<name>A0AAD8UHS2_GLOAC</name>
<proteinExistence type="predicted"/>
<dbReference type="AlphaFoldDB" id="A0AAD8UHS2"/>
<dbReference type="Gene3D" id="1.25.40.20">
    <property type="entry name" value="Ankyrin repeat-containing domain"/>
    <property type="match status" value="1"/>
</dbReference>
<evidence type="ECO:0000313" key="1">
    <source>
        <dbReference type="EMBL" id="KAK1724517.1"/>
    </source>
</evidence>
<comment type="caution">
    <text evidence="1">The sequence shown here is derived from an EMBL/GenBank/DDBJ whole genome shotgun (WGS) entry which is preliminary data.</text>
</comment>
<reference evidence="1" key="1">
    <citation type="submission" date="2021-12" db="EMBL/GenBank/DDBJ databases">
        <title>Comparative genomics, transcriptomics and evolutionary studies reveal genomic signatures of adaptation to plant cell wall in hemibiotrophic fungi.</title>
        <authorList>
            <consortium name="DOE Joint Genome Institute"/>
            <person name="Baroncelli R."/>
            <person name="Diaz J.F."/>
            <person name="Benocci T."/>
            <person name="Peng M."/>
            <person name="Battaglia E."/>
            <person name="Haridas S."/>
            <person name="Andreopoulos W."/>
            <person name="Labutti K."/>
            <person name="Pangilinan J."/>
            <person name="Floch G.L."/>
            <person name="Makela M.R."/>
            <person name="Henrissat B."/>
            <person name="Grigoriev I.V."/>
            <person name="Crouch J.A."/>
            <person name="De Vries R.P."/>
            <person name="Sukno S.A."/>
            <person name="Thon M.R."/>
        </authorList>
    </citation>
    <scope>NUCLEOTIDE SEQUENCE</scope>
    <source>
        <strain evidence="1">CBS 112980</strain>
    </source>
</reference>
<protein>
    <recommendedName>
        <fullName evidence="3">Fungal N-terminal domain-containing protein</fullName>
    </recommendedName>
</protein>
<dbReference type="SUPFAM" id="SSF48403">
    <property type="entry name" value="Ankyrin repeat"/>
    <property type="match status" value="1"/>
</dbReference>
<dbReference type="EMBL" id="JAHMHS010000051">
    <property type="protein sequence ID" value="KAK1724517.1"/>
    <property type="molecule type" value="Genomic_DNA"/>
</dbReference>
<sequence length="1118" mass="125054">MAAESVGLAASVAGLLSLGLQITGGIVKYMDAFEGREDELRNVKKQNDNLAVTLRAMKTVLAGLQGQSTAVAAALDQNIRGCEEDLRAVEALCIQLSDRAGSTWTNRLGNKKKKVTFAFHRPKLRDLELQLQKAHGALQLIQGSLGLENSNKNIALLAAIQSRSRDQASGMLLVRSGVAALGTPVGDINDKLPGLQSSVDQTRQLIVAHSGAIEIEVHESSQRVRYDLQHSHNSIVEHLKTIDQKVQLLGDENSSLRALALKAASKPAVLKSLCDDIHLSGNRCNLGNAAQLSKSHRERTSSDPSRNLRIGLGVGKICICPHTERSYMQMQMQRGYTYLSSEWESRGHWSSCPLSKTPRKHRLKASLKYTGVSRLMKSVIEISFALTSGAGGCSISPNFTYYPTADVRSDPAFRLISVMKRSFYYYSVTNQREIFFFACLRKLAKLLEDKRTYPTVVDDQNMTLMHHAASLISDMSWYHGGKSTSEMKTAVEIFPILFSFGVPAFSYDIGGLSPLHYVTYRVSDWNGDAVKALSKANFESQPAISNRILSRITNFLIVIPRSMLHLEKFTEVATAFECGPLSTAIINNDLDEVDRVLRLLPDSVAELDIYGRSPLHIAAAKPEILGKLVKVADLSILNQRDSTGANALETAMVLSSEHCVNGSEYARCKGCSCYLCVKYLLDAGCNLVRTHEIRKVGNNPPSLSDVLEGSSELARRHYIFQMRKSRSLRRPGHAWTKESLFTKQKVGEKKPTTDIQRSISQDSRRPQIRNGADEAIGFRSDWIFQKTTSVHLAQLFYRHAFMPEPSVFLQLRHPNAFGLRNSLHPEMVCWLFRNGGDLFLRSSAGPFNKTANDGVFAAHYVFYLLGRNYRDWLKSYRVTVQVSAAFETLRTTVAYRNLTDGCRCLCSTGGCSPFTWMMKGFVKSEAKTAIPEQALVYRAETVADYYSSCGPELTLLTYAETIRFMTFETIGLAHRCCNAYSLVPEGAAWVEIDDTEITEDQDFLIDLYEELVVEFTQKASGYLGDGMDNLPLFPQFWKSYWVNRMTQELEALDGGELSESERRDAEEIGVVWDEPTESDKCQSGNPYGLHEMEHYWFELDLICPEYNEPWSKGMHRIH</sequence>
<organism evidence="1 2">
    <name type="scientific">Glomerella acutata</name>
    <name type="common">Colletotrichum acutatum</name>
    <dbReference type="NCBI Taxonomy" id="27357"/>
    <lineage>
        <taxon>Eukaryota</taxon>
        <taxon>Fungi</taxon>
        <taxon>Dikarya</taxon>
        <taxon>Ascomycota</taxon>
        <taxon>Pezizomycotina</taxon>
        <taxon>Sordariomycetes</taxon>
        <taxon>Hypocreomycetidae</taxon>
        <taxon>Glomerellales</taxon>
        <taxon>Glomerellaceae</taxon>
        <taxon>Colletotrichum</taxon>
        <taxon>Colletotrichum acutatum species complex</taxon>
    </lineage>
</organism>
<keyword evidence="2" id="KW-1185">Reference proteome</keyword>
<accession>A0AAD8UHS2</accession>
<evidence type="ECO:0008006" key="3">
    <source>
        <dbReference type="Google" id="ProtNLM"/>
    </source>
</evidence>